<dbReference type="GO" id="GO:0043565">
    <property type="term" value="F:sequence-specific DNA binding"/>
    <property type="evidence" value="ECO:0007669"/>
    <property type="project" value="InterPro"/>
</dbReference>
<dbReference type="PANTHER" id="PTHR43280">
    <property type="entry name" value="ARAC-FAMILY TRANSCRIPTIONAL REGULATOR"/>
    <property type="match status" value="1"/>
</dbReference>
<keyword evidence="1" id="KW-0805">Transcription regulation</keyword>
<dbReference type="PRINTS" id="PR00032">
    <property type="entry name" value="HTHARAC"/>
</dbReference>
<dbReference type="EMBL" id="NGMS01000002">
    <property type="protein sequence ID" value="OTP25212.1"/>
    <property type="molecule type" value="Genomic_DNA"/>
</dbReference>
<accession>A0A242KV60</accession>
<reference evidence="5 6" key="1">
    <citation type="submission" date="2017-05" db="EMBL/GenBank/DDBJ databases">
        <title>The Genome Sequence of Enterococcus mundtii 6B1_DIV0119.</title>
        <authorList>
            <consortium name="The Broad Institute Genomics Platform"/>
            <consortium name="The Broad Institute Genomic Center for Infectious Diseases"/>
            <person name="Earl A."/>
            <person name="Manson A."/>
            <person name="Schwartman J."/>
            <person name="Gilmore M."/>
            <person name="Abouelleil A."/>
            <person name="Cao P."/>
            <person name="Chapman S."/>
            <person name="Cusick C."/>
            <person name="Shea T."/>
            <person name="Young S."/>
            <person name="Neafsey D."/>
            <person name="Nusbaum C."/>
            <person name="Birren B."/>
        </authorList>
    </citation>
    <scope>NUCLEOTIDE SEQUENCE [LARGE SCALE GENOMIC DNA]</scope>
    <source>
        <strain evidence="5 6">6B1_DIV0119</strain>
    </source>
</reference>
<evidence type="ECO:0000256" key="2">
    <source>
        <dbReference type="ARBA" id="ARBA00023125"/>
    </source>
</evidence>
<dbReference type="AlphaFoldDB" id="A0A242KV60"/>
<dbReference type="PROSITE" id="PS01124">
    <property type="entry name" value="HTH_ARAC_FAMILY_2"/>
    <property type="match status" value="1"/>
</dbReference>
<evidence type="ECO:0000313" key="6">
    <source>
        <dbReference type="Proteomes" id="UP000195024"/>
    </source>
</evidence>
<evidence type="ECO:0000256" key="3">
    <source>
        <dbReference type="ARBA" id="ARBA00023163"/>
    </source>
</evidence>
<dbReference type="PROSITE" id="PS00041">
    <property type="entry name" value="HTH_ARAC_FAMILY_1"/>
    <property type="match status" value="1"/>
</dbReference>
<dbReference type="InterPro" id="IPR009057">
    <property type="entry name" value="Homeodomain-like_sf"/>
</dbReference>
<evidence type="ECO:0000313" key="5">
    <source>
        <dbReference type="EMBL" id="OTP25212.1"/>
    </source>
</evidence>
<dbReference type="Pfam" id="PF07883">
    <property type="entry name" value="Cupin_2"/>
    <property type="match status" value="1"/>
</dbReference>
<dbReference type="RefSeq" id="WP_086335277.1">
    <property type="nucleotide sequence ID" value="NZ_NGMS01000002.1"/>
</dbReference>
<dbReference type="Pfam" id="PF12833">
    <property type="entry name" value="HTH_18"/>
    <property type="match status" value="1"/>
</dbReference>
<proteinExistence type="predicted"/>
<dbReference type="InterPro" id="IPR020449">
    <property type="entry name" value="Tscrpt_reg_AraC-type_HTH"/>
</dbReference>
<dbReference type="InterPro" id="IPR013096">
    <property type="entry name" value="Cupin_2"/>
</dbReference>
<dbReference type="SUPFAM" id="SSF51215">
    <property type="entry name" value="Regulatory protein AraC"/>
    <property type="match status" value="1"/>
</dbReference>
<dbReference type="InterPro" id="IPR014710">
    <property type="entry name" value="RmlC-like_jellyroll"/>
</dbReference>
<keyword evidence="2" id="KW-0238">DNA-binding</keyword>
<dbReference type="PANTHER" id="PTHR43280:SF28">
    <property type="entry name" value="HTH-TYPE TRANSCRIPTIONAL ACTIVATOR RHAS"/>
    <property type="match status" value="1"/>
</dbReference>
<dbReference type="Gene3D" id="1.10.10.60">
    <property type="entry name" value="Homeodomain-like"/>
    <property type="match status" value="2"/>
</dbReference>
<dbReference type="SUPFAM" id="SSF46689">
    <property type="entry name" value="Homeodomain-like"/>
    <property type="match status" value="2"/>
</dbReference>
<evidence type="ECO:0000259" key="4">
    <source>
        <dbReference type="PROSITE" id="PS01124"/>
    </source>
</evidence>
<dbReference type="GO" id="GO:0003700">
    <property type="term" value="F:DNA-binding transcription factor activity"/>
    <property type="evidence" value="ECO:0007669"/>
    <property type="project" value="InterPro"/>
</dbReference>
<dbReference type="Proteomes" id="UP000195024">
    <property type="component" value="Unassembled WGS sequence"/>
</dbReference>
<sequence length="314" mass="36952">MFRPNDIFTPNPSQQDIDTTLKEMTEHGDSLFPIAVHYTNHPAHQENMIHPHWHRELEILYVYQGLMEVKIEGVSYVVHEGEVMFIPANQLHEALNHQMNACAFFAIVFDASFIESRVSDHIQQTYLDPLLHSPEQVAIHFTNDCSSISEIQQLVITIIDTFALKESRFELTIKAQLFLLIKHFSRYSTQVNPAKLVASKNKLNTYRCKRIILYLEENYQNTITLEAISRHIGYSKEHFCRFFKKHFRMTFFTYLNQMRIKKAEYLLLHTDLKIIDIALEAGFEDPNYFTSLFKRETQMTPTGYRKKMCDFTNI</sequence>
<evidence type="ECO:0000256" key="1">
    <source>
        <dbReference type="ARBA" id="ARBA00023015"/>
    </source>
</evidence>
<comment type="caution">
    <text evidence="5">The sequence shown here is derived from an EMBL/GenBank/DDBJ whole genome shotgun (WGS) entry which is preliminary data.</text>
</comment>
<dbReference type="InterPro" id="IPR037923">
    <property type="entry name" value="HTH-like"/>
</dbReference>
<dbReference type="SMART" id="SM00342">
    <property type="entry name" value="HTH_ARAC"/>
    <property type="match status" value="1"/>
</dbReference>
<gene>
    <name evidence="5" type="ORF">A5802_002365</name>
</gene>
<dbReference type="Gene3D" id="2.60.120.10">
    <property type="entry name" value="Jelly Rolls"/>
    <property type="match status" value="1"/>
</dbReference>
<protein>
    <recommendedName>
        <fullName evidence="4">HTH araC/xylS-type domain-containing protein</fullName>
    </recommendedName>
</protein>
<name>A0A242KV60_ENTMU</name>
<organism evidence="5 6">
    <name type="scientific">Enterococcus mundtii</name>
    <dbReference type="NCBI Taxonomy" id="53346"/>
    <lineage>
        <taxon>Bacteria</taxon>
        <taxon>Bacillati</taxon>
        <taxon>Bacillota</taxon>
        <taxon>Bacilli</taxon>
        <taxon>Lactobacillales</taxon>
        <taxon>Enterococcaceae</taxon>
        <taxon>Enterococcus</taxon>
    </lineage>
</organism>
<feature type="domain" description="HTH araC/xylS-type" evidence="4">
    <location>
        <begin position="209"/>
        <end position="307"/>
    </location>
</feature>
<dbReference type="InterPro" id="IPR018062">
    <property type="entry name" value="HTH_AraC-typ_CS"/>
</dbReference>
<dbReference type="InterPro" id="IPR018060">
    <property type="entry name" value="HTH_AraC"/>
</dbReference>
<keyword evidence="3" id="KW-0804">Transcription</keyword>